<evidence type="ECO:0000313" key="1">
    <source>
        <dbReference type="EMBL" id="MBB3127294.1"/>
    </source>
</evidence>
<comment type="caution">
    <text evidence="1">The sequence shown here is derived from an EMBL/GenBank/DDBJ whole genome shotgun (WGS) entry which is preliminary data.</text>
</comment>
<dbReference type="Proteomes" id="UP000517523">
    <property type="component" value="Unassembled WGS sequence"/>
</dbReference>
<protein>
    <submittedName>
        <fullName evidence="1">Uncharacterized protein</fullName>
    </submittedName>
</protein>
<sequence>MDMMDFSSSSEIQPGTVGSARTAAADWVMHHASKEKGFMGAYFTGSTIGLPEDAPMSPSSDIDVMVVSELAEPPLKPGKFIYRDTLIEGSYISISELSSVQKVLVSHHLAGPFRVNTIISDPHGHLHRLYSEVSRHFADEVWVRQRCENVQQQIRRSLLGLDLSLPLHDLFISWLFPTGITTHVLLLAALKNPTVRLRYAAVRGVLAEYGLSSLYPELLRHLGCVDLEPERAMQHVRSLERTFDTAAAAAKTPFFFSSDISPVSRPIAIDGSITLIEQGLHREAVFWMGATFARCHKILAADSDPNVQKELSPGLEAFLADLGFHSVQDFSTRAAAVIDFLPEVWRAAETIMASNPEITGRSM</sequence>
<organism evidence="1 2">
    <name type="scientific">Paenibacillus rhizosphaerae</name>
    <dbReference type="NCBI Taxonomy" id="297318"/>
    <lineage>
        <taxon>Bacteria</taxon>
        <taxon>Bacillati</taxon>
        <taxon>Bacillota</taxon>
        <taxon>Bacilli</taxon>
        <taxon>Bacillales</taxon>
        <taxon>Paenibacillaceae</taxon>
        <taxon>Paenibacillus</taxon>
    </lineage>
</organism>
<name>A0A839TKG6_9BACL</name>
<reference evidence="1 2" key="1">
    <citation type="submission" date="2020-08" db="EMBL/GenBank/DDBJ databases">
        <title>Genomic Encyclopedia of Type Strains, Phase III (KMG-III): the genomes of soil and plant-associated and newly described type strains.</title>
        <authorList>
            <person name="Whitman W."/>
        </authorList>
    </citation>
    <scope>NUCLEOTIDE SEQUENCE [LARGE SCALE GENOMIC DNA]</scope>
    <source>
        <strain evidence="1 2">CECT 5831</strain>
    </source>
</reference>
<dbReference type="AlphaFoldDB" id="A0A839TKG6"/>
<evidence type="ECO:0000313" key="2">
    <source>
        <dbReference type="Proteomes" id="UP000517523"/>
    </source>
</evidence>
<accession>A0A839TKG6</accession>
<dbReference type="EMBL" id="JACHXJ010000002">
    <property type="protein sequence ID" value="MBB3127294.1"/>
    <property type="molecule type" value="Genomic_DNA"/>
</dbReference>
<proteinExistence type="predicted"/>
<gene>
    <name evidence="1" type="ORF">FHS19_001948</name>
</gene>